<dbReference type="Proteomes" id="UP000011728">
    <property type="component" value="Chromosome"/>
</dbReference>
<dbReference type="KEGG" id="csr:Cspa_c36640"/>
<dbReference type="STRING" id="36745.CLSAP_34430"/>
<dbReference type="EMBL" id="CP004121">
    <property type="protein sequence ID" value="AGF57424.1"/>
    <property type="molecule type" value="Genomic_DNA"/>
</dbReference>
<sequence length="211" mass="25074">MDFLDEKIAELQKEAYREKKHSEINSVENEKIEEENINEISQEEVSKAISNGFLKINEEELLFERKTCFEGKVVIPILKDFFDEFQENEILYCWTKKQKLSIIAAKLGADELINTAEDLKEKIRVFFKENEIYTELLESREEVNENYHKYIITSRTPTALDYIYQYIIYLKLKDEMFSVTLTCLEEDIKQWEKIMIGIGELIEINEGEIEE</sequence>
<reference evidence="1 2" key="1">
    <citation type="submission" date="2013-02" db="EMBL/GenBank/DDBJ databases">
        <title>Genome sequence of Clostridium saccharoperbutylacetonicum N1-4(HMT).</title>
        <authorList>
            <person name="Poehlein A."/>
            <person name="Daniel R."/>
        </authorList>
    </citation>
    <scope>NUCLEOTIDE SEQUENCE [LARGE SCALE GENOMIC DNA]</scope>
    <source>
        <strain evidence="2">N1-4(HMT)</strain>
    </source>
</reference>
<dbReference type="AlphaFoldDB" id="M1MHM5"/>
<dbReference type="HOGENOM" id="CLU_1270474_0_0_9"/>
<evidence type="ECO:0000313" key="1">
    <source>
        <dbReference type="EMBL" id="AGF57424.1"/>
    </source>
</evidence>
<organism evidence="1 2">
    <name type="scientific">Clostridium saccharoperbutylacetonicum N1-4(HMT)</name>
    <dbReference type="NCBI Taxonomy" id="931276"/>
    <lineage>
        <taxon>Bacteria</taxon>
        <taxon>Bacillati</taxon>
        <taxon>Bacillota</taxon>
        <taxon>Clostridia</taxon>
        <taxon>Eubacteriales</taxon>
        <taxon>Clostridiaceae</taxon>
        <taxon>Clostridium</taxon>
    </lineage>
</organism>
<evidence type="ECO:0000313" key="2">
    <source>
        <dbReference type="Proteomes" id="UP000011728"/>
    </source>
</evidence>
<dbReference type="RefSeq" id="WP_015393740.1">
    <property type="nucleotide sequence ID" value="NC_020291.1"/>
</dbReference>
<keyword evidence="2" id="KW-1185">Reference proteome</keyword>
<dbReference type="PATRIC" id="fig|931276.5.peg.3694"/>
<accession>M1MHM5</accession>
<dbReference type="eggNOG" id="ENOG503278B">
    <property type="taxonomic scope" value="Bacteria"/>
</dbReference>
<gene>
    <name evidence="1" type="ORF">Cspa_c36640</name>
</gene>
<protein>
    <submittedName>
        <fullName evidence="1">Uncharacterized protein</fullName>
    </submittedName>
</protein>
<name>M1MHM5_9CLOT</name>
<proteinExistence type="predicted"/>
<dbReference type="OrthoDB" id="1900816at2"/>